<comment type="caution">
    <text evidence="3">The sequence shown here is derived from an EMBL/GenBank/DDBJ whole genome shotgun (WGS) entry which is preliminary data.</text>
</comment>
<reference evidence="3 4" key="1">
    <citation type="submission" date="2016-09" db="EMBL/GenBank/DDBJ databases">
        <authorList>
            <person name="Capua I."/>
            <person name="De Benedictis P."/>
            <person name="Joannis T."/>
            <person name="Lombin L.H."/>
            <person name="Cattoli G."/>
        </authorList>
    </citation>
    <scope>NUCLEOTIDE SEQUENCE [LARGE SCALE GENOMIC DNA]</scope>
    <source>
        <strain evidence="3 4">NRS-1</strain>
    </source>
</reference>
<evidence type="ECO:0000259" key="2">
    <source>
        <dbReference type="Pfam" id="PF02368"/>
    </source>
</evidence>
<accession>A0A1E5UDN5</accession>
<feature type="region of interest" description="Disordered" evidence="1">
    <location>
        <begin position="55"/>
        <end position="74"/>
    </location>
</feature>
<evidence type="ECO:0000313" key="3">
    <source>
        <dbReference type="EMBL" id="OEL10928.1"/>
    </source>
</evidence>
<dbReference type="PATRIC" id="fig|237258.4.peg.197"/>
<organism evidence="3 4">
    <name type="scientific">Cloacibacterium normanense</name>
    <dbReference type="NCBI Taxonomy" id="237258"/>
    <lineage>
        <taxon>Bacteria</taxon>
        <taxon>Pseudomonadati</taxon>
        <taxon>Bacteroidota</taxon>
        <taxon>Flavobacteriia</taxon>
        <taxon>Flavobacteriales</taxon>
        <taxon>Weeksellaceae</taxon>
    </lineage>
</organism>
<evidence type="ECO:0000313" key="4">
    <source>
        <dbReference type="Proteomes" id="UP000095601"/>
    </source>
</evidence>
<dbReference type="Pfam" id="PF02368">
    <property type="entry name" value="Big_2"/>
    <property type="match status" value="1"/>
</dbReference>
<dbReference type="Proteomes" id="UP000095601">
    <property type="component" value="Unassembled WGS sequence"/>
</dbReference>
<protein>
    <submittedName>
        <fullName evidence="3">Bacterial Ig-like domain family protein</fullName>
    </submittedName>
</protein>
<proteinExistence type="predicted"/>
<evidence type="ECO:0000256" key="1">
    <source>
        <dbReference type="SAM" id="MobiDB-lite"/>
    </source>
</evidence>
<feature type="non-terminal residue" evidence="3">
    <location>
        <position position="74"/>
    </location>
</feature>
<feature type="non-terminal residue" evidence="3">
    <location>
        <position position="1"/>
    </location>
</feature>
<dbReference type="RefSeq" id="WP_185113444.1">
    <property type="nucleotide sequence ID" value="NZ_MKGI01000070.1"/>
</dbReference>
<dbReference type="Gene3D" id="2.60.40.1080">
    <property type="match status" value="1"/>
</dbReference>
<dbReference type="AlphaFoldDB" id="A0A1E5UDN5"/>
<name>A0A1E5UDN5_9FLAO</name>
<dbReference type="SUPFAM" id="SSF49373">
    <property type="entry name" value="Invasin/intimin cell-adhesion fragments"/>
    <property type="match status" value="1"/>
</dbReference>
<gene>
    <name evidence="3" type="ORF">BHF72_2620</name>
</gene>
<sequence>IATVSNTGLVTGVAAGSVTITYTNNNGCSTTTTVTVNPLPTITGTTSVCVGSTTQLTGSGTPAASNPWTSSNTA</sequence>
<dbReference type="EMBL" id="MKGI01000070">
    <property type="protein sequence ID" value="OEL10928.1"/>
    <property type="molecule type" value="Genomic_DNA"/>
</dbReference>
<dbReference type="InterPro" id="IPR003343">
    <property type="entry name" value="Big_2"/>
</dbReference>
<keyword evidence="4" id="KW-1185">Reference proteome</keyword>
<dbReference type="InterPro" id="IPR008964">
    <property type="entry name" value="Invasin/intimin_cell_adhesion"/>
</dbReference>
<feature type="domain" description="BIG2" evidence="2">
    <location>
        <begin position="1"/>
        <end position="32"/>
    </location>
</feature>